<feature type="compositionally biased region" description="Basic and acidic residues" evidence="1">
    <location>
        <begin position="229"/>
        <end position="240"/>
    </location>
</feature>
<name>A0A8T0N1R6_PANVG</name>
<sequence length="330" mass="36758">MNLLNNPHAINVGENFHFVGAGVGVPSPSVPSPAGTGVPSPAGIGATQMESEDHETIDLDNADTPRAEGRLFYTTDEDVRLASAWLFHSCDSINGNDKKGEQYWGDVTAAYNATTETHRRRNRNQLKIHWGTVRKIVADFNGCFARATELRSSGESDDQVQEAAMKLYESEHDGKAFKYHHVWNVVKDQPKWCTWMGKLAKERAKAKSGTEKPSVVVNLADRPMGHKRAKDERNGKRKESGGNGAINEKLDKFIEVIEKATTVTREDREKMEKVQDRLADKKLEAAKLAHKAAQEQTKCRMLQSYTELALADTSKLNEEALAERNRALSL</sequence>
<evidence type="ECO:0008006" key="4">
    <source>
        <dbReference type="Google" id="ProtNLM"/>
    </source>
</evidence>
<dbReference type="OrthoDB" id="687591at2759"/>
<feature type="region of interest" description="Disordered" evidence="1">
    <location>
        <begin position="222"/>
        <end position="245"/>
    </location>
</feature>
<comment type="caution">
    <text evidence="2">The sequence shown here is derived from an EMBL/GenBank/DDBJ whole genome shotgun (WGS) entry which is preliminary data.</text>
</comment>
<dbReference type="AlphaFoldDB" id="A0A8T0N1R6"/>
<protein>
    <recommendedName>
        <fullName evidence="4">No apical meristem-associated C-terminal domain-containing protein</fullName>
    </recommendedName>
</protein>
<dbReference type="Proteomes" id="UP000823388">
    <property type="component" value="Chromosome 9N"/>
</dbReference>
<dbReference type="PANTHER" id="PTHR45224">
    <property type="entry name" value="OS01G0527900 PROTEIN-RELATED"/>
    <property type="match status" value="1"/>
</dbReference>
<dbReference type="EMBL" id="CM029054">
    <property type="protein sequence ID" value="KAG2542868.1"/>
    <property type="molecule type" value="Genomic_DNA"/>
</dbReference>
<evidence type="ECO:0000313" key="3">
    <source>
        <dbReference type="Proteomes" id="UP000823388"/>
    </source>
</evidence>
<gene>
    <name evidence="2" type="ORF">PVAP13_9NG815831</name>
</gene>
<keyword evidence="3" id="KW-1185">Reference proteome</keyword>
<organism evidence="2 3">
    <name type="scientific">Panicum virgatum</name>
    <name type="common">Blackwell switchgrass</name>
    <dbReference type="NCBI Taxonomy" id="38727"/>
    <lineage>
        <taxon>Eukaryota</taxon>
        <taxon>Viridiplantae</taxon>
        <taxon>Streptophyta</taxon>
        <taxon>Embryophyta</taxon>
        <taxon>Tracheophyta</taxon>
        <taxon>Spermatophyta</taxon>
        <taxon>Magnoliopsida</taxon>
        <taxon>Liliopsida</taxon>
        <taxon>Poales</taxon>
        <taxon>Poaceae</taxon>
        <taxon>PACMAD clade</taxon>
        <taxon>Panicoideae</taxon>
        <taxon>Panicodae</taxon>
        <taxon>Paniceae</taxon>
        <taxon>Panicinae</taxon>
        <taxon>Panicum</taxon>
        <taxon>Panicum sect. Hiantes</taxon>
    </lineage>
</organism>
<proteinExistence type="predicted"/>
<accession>A0A8T0N1R6</accession>
<evidence type="ECO:0000256" key="1">
    <source>
        <dbReference type="SAM" id="MobiDB-lite"/>
    </source>
</evidence>
<evidence type="ECO:0000313" key="2">
    <source>
        <dbReference type="EMBL" id="KAG2542868.1"/>
    </source>
</evidence>
<dbReference type="PANTHER" id="PTHR45224:SF5">
    <property type="entry name" value="OS02G0311800 PROTEIN"/>
    <property type="match status" value="1"/>
</dbReference>
<reference evidence="2" key="1">
    <citation type="submission" date="2020-05" db="EMBL/GenBank/DDBJ databases">
        <title>WGS assembly of Panicum virgatum.</title>
        <authorList>
            <person name="Lovell J.T."/>
            <person name="Jenkins J."/>
            <person name="Shu S."/>
            <person name="Juenger T.E."/>
            <person name="Schmutz J."/>
        </authorList>
    </citation>
    <scope>NUCLEOTIDE SEQUENCE</scope>
    <source>
        <strain evidence="2">AP13</strain>
    </source>
</reference>